<reference evidence="4 5" key="1">
    <citation type="submission" date="2024-01" db="EMBL/GenBank/DDBJ databases">
        <title>The complete chloroplast genome sequence of Lithospermum erythrorhizon: insights into the phylogenetic relationship among Boraginaceae species and the maternal lineages of purple gromwells.</title>
        <authorList>
            <person name="Okada T."/>
            <person name="Watanabe K."/>
        </authorList>
    </citation>
    <scope>NUCLEOTIDE SEQUENCE [LARGE SCALE GENOMIC DNA]</scope>
</reference>
<dbReference type="Gene3D" id="1.20.5.690">
    <property type="entry name" value="Importin-alpha, importin-beta-binding domain"/>
    <property type="match status" value="1"/>
</dbReference>
<evidence type="ECO:0000256" key="1">
    <source>
        <dbReference type="PROSITE-ProRule" id="PRU00561"/>
    </source>
</evidence>
<comment type="caution">
    <text evidence="4">The sequence shown here is derived from an EMBL/GenBank/DDBJ whole genome shotgun (WGS) entry which is preliminary data.</text>
</comment>
<dbReference type="InterPro" id="IPR002652">
    <property type="entry name" value="Importin-a_IBB"/>
</dbReference>
<feature type="domain" description="IBB" evidence="3">
    <location>
        <begin position="150"/>
        <end position="212"/>
    </location>
</feature>
<proteinExistence type="predicted"/>
<sequence>MLSKKAKLGSSPHTVNPQCRLISTSTATTAPSTPKSTVSLLDCSRNSATGLISAEFEHPIIPFQSTPTAPGYLEAAVVDEISHQMARTSPNHFVNKFFLIVSIKIIMWRCKFHRLGLELRYRQQLFHPNSYRQTNTFPSKPPWSNSIRHLQTFKSKLKVDWRNNIRRSRYKVAMDANEGRQRREDNMIKIRKNGREKNLLMKRGDNGGDCGDDGDSEPSNQQFKIKDTIKTTQELLLYNRNSTV</sequence>
<name>A0AAV3PB20_LITER</name>
<dbReference type="InterPro" id="IPR036975">
    <property type="entry name" value="Importin-a_IBB_sf"/>
</dbReference>
<protein>
    <recommendedName>
        <fullName evidence="3">IBB domain-containing protein</fullName>
    </recommendedName>
</protein>
<dbReference type="Proteomes" id="UP001454036">
    <property type="component" value="Unassembled WGS sequence"/>
</dbReference>
<gene>
    <name evidence="4" type="ORF">LIER_07944</name>
</gene>
<evidence type="ECO:0000313" key="4">
    <source>
        <dbReference type="EMBL" id="GAA0148531.1"/>
    </source>
</evidence>
<dbReference type="PROSITE" id="PS51214">
    <property type="entry name" value="IBB"/>
    <property type="match status" value="1"/>
</dbReference>
<evidence type="ECO:0000313" key="5">
    <source>
        <dbReference type="Proteomes" id="UP001454036"/>
    </source>
</evidence>
<accession>A0AAV3PB20</accession>
<keyword evidence="5" id="KW-1185">Reference proteome</keyword>
<organism evidence="4 5">
    <name type="scientific">Lithospermum erythrorhizon</name>
    <name type="common">Purple gromwell</name>
    <name type="synonym">Lithospermum officinale var. erythrorhizon</name>
    <dbReference type="NCBI Taxonomy" id="34254"/>
    <lineage>
        <taxon>Eukaryota</taxon>
        <taxon>Viridiplantae</taxon>
        <taxon>Streptophyta</taxon>
        <taxon>Embryophyta</taxon>
        <taxon>Tracheophyta</taxon>
        <taxon>Spermatophyta</taxon>
        <taxon>Magnoliopsida</taxon>
        <taxon>eudicotyledons</taxon>
        <taxon>Gunneridae</taxon>
        <taxon>Pentapetalae</taxon>
        <taxon>asterids</taxon>
        <taxon>lamiids</taxon>
        <taxon>Boraginales</taxon>
        <taxon>Boraginaceae</taxon>
        <taxon>Boraginoideae</taxon>
        <taxon>Lithospermeae</taxon>
        <taxon>Lithospermum</taxon>
    </lineage>
</organism>
<feature type="region of interest" description="Disordered" evidence="2">
    <location>
        <begin position="199"/>
        <end position="222"/>
    </location>
</feature>
<keyword evidence="1" id="KW-0813">Transport</keyword>
<dbReference type="EMBL" id="BAABME010001251">
    <property type="protein sequence ID" value="GAA0148531.1"/>
    <property type="molecule type" value="Genomic_DNA"/>
</dbReference>
<dbReference type="GO" id="GO:0061608">
    <property type="term" value="F:nuclear import signal receptor activity"/>
    <property type="evidence" value="ECO:0007669"/>
    <property type="project" value="InterPro"/>
</dbReference>
<dbReference type="GO" id="GO:0006606">
    <property type="term" value="P:protein import into nucleus"/>
    <property type="evidence" value="ECO:0007669"/>
    <property type="project" value="InterPro"/>
</dbReference>
<dbReference type="AlphaFoldDB" id="A0AAV3PB20"/>
<evidence type="ECO:0000259" key="3">
    <source>
        <dbReference type="PROSITE" id="PS51214"/>
    </source>
</evidence>
<dbReference type="Pfam" id="PF01749">
    <property type="entry name" value="IBB"/>
    <property type="match status" value="1"/>
</dbReference>
<evidence type="ECO:0000256" key="2">
    <source>
        <dbReference type="SAM" id="MobiDB-lite"/>
    </source>
</evidence>